<organism evidence="1 2">
    <name type="scientific">Nitrospira defluvii</name>
    <dbReference type="NCBI Taxonomy" id="330214"/>
    <lineage>
        <taxon>Bacteria</taxon>
        <taxon>Pseudomonadati</taxon>
        <taxon>Nitrospirota</taxon>
        <taxon>Nitrospiria</taxon>
        <taxon>Nitrospirales</taxon>
        <taxon>Nitrospiraceae</taxon>
        <taxon>Nitrospira</taxon>
    </lineage>
</organism>
<dbReference type="KEGG" id="nde:NIDE0287"/>
<dbReference type="HOGENOM" id="CLU_2631621_0_0_0"/>
<keyword evidence="2" id="KW-1185">Reference proteome</keyword>
<reference evidence="1 2" key="1">
    <citation type="journal article" date="2010" name="Proc. Natl. Acad. Sci. U.S.A.">
        <title>A Nitrospira metagenome illuminates the physiology and evolution of globally important nitrite-oxidizing bacteria.</title>
        <authorList>
            <person name="Lucker S."/>
            <person name="Wagner M."/>
            <person name="Maixner F."/>
            <person name="Pelletier E."/>
            <person name="Koch H."/>
            <person name="Vacherie B."/>
            <person name="Rattei T."/>
            <person name="Sinninghe Damste J."/>
            <person name="Spieck E."/>
            <person name="Le Paslier D."/>
            <person name="Daims H."/>
        </authorList>
    </citation>
    <scope>NUCLEOTIDE SEQUENCE [LARGE SCALE GENOMIC DNA]</scope>
</reference>
<evidence type="ECO:0000313" key="1">
    <source>
        <dbReference type="EMBL" id="CBK40067.1"/>
    </source>
</evidence>
<accession>D8PA08</accession>
<sequence>MLAYSTLNTQPVRAWFAILHCYLNPTSVMLNSTKLWTTRCTLLELTTLSLKSLSCLSGWTNRLLKFSDPNHIHAGCP</sequence>
<protein>
    <submittedName>
        <fullName evidence="1">Uncharacterized protein</fullName>
    </submittedName>
</protein>
<dbReference type="Proteomes" id="UP000001660">
    <property type="component" value="Chromosome"/>
</dbReference>
<evidence type="ECO:0000313" key="2">
    <source>
        <dbReference type="Proteomes" id="UP000001660"/>
    </source>
</evidence>
<name>D8PA08_9BACT</name>
<dbReference type="EMBL" id="FP929003">
    <property type="protein sequence ID" value="CBK40067.1"/>
    <property type="molecule type" value="Genomic_DNA"/>
</dbReference>
<dbReference type="AlphaFoldDB" id="D8PA08"/>
<gene>
    <name evidence="1" type="ORF">NIDE0287</name>
</gene>
<proteinExistence type="predicted"/>